<accession>A0A6V6Z0N1</accession>
<feature type="domain" description="Cyclic nucleotide-binding" evidence="1">
    <location>
        <begin position="29"/>
        <end position="105"/>
    </location>
</feature>
<dbReference type="RefSeq" id="WP_219634090.1">
    <property type="nucleotide sequence ID" value="NZ_CAIJDP010000069.1"/>
</dbReference>
<gene>
    <name evidence="2" type="ORF">FLAT13_02545</name>
</gene>
<dbReference type="InterPro" id="IPR018490">
    <property type="entry name" value="cNMP-bd_dom_sf"/>
</dbReference>
<name>A0A6V6Z0N1_9FLAO</name>
<organism evidence="2 3">
    <name type="scientific">Flavobacterium salmonis</name>
    <dbReference type="NCBI Taxonomy" id="2654844"/>
    <lineage>
        <taxon>Bacteria</taxon>
        <taxon>Pseudomonadati</taxon>
        <taxon>Bacteroidota</taxon>
        <taxon>Flavobacteriia</taxon>
        <taxon>Flavobacteriales</taxon>
        <taxon>Flavobacteriaceae</taxon>
        <taxon>Flavobacterium</taxon>
    </lineage>
</organism>
<proteinExistence type="predicted"/>
<dbReference type="SUPFAM" id="SSF51206">
    <property type="entry name" value="cAMP-binding domain-like"/>
    <property type="match status" value="1"/>
</dbReference>
<reference evidence="2 3" key="1">
    <citation type="submission" date="2020-06" db="EMBL/GenBank/DDBJ databases">
        <authorList>
            <person name="Criscuolo A."/>
        </authorList>
    </citation>
    <scope>NUCLEOTIDE SEQUENCE [LARGE SCALE GENOMIC DNA]</scope>
    <source>
        <strain evidence="3">CIP 111411</strain>
    </source>
</reference>
<evidence type="ECO:0000313" key="2">
    <source>
        <dbReference type="EMBL" id="CAD0005044.1"/>
    </source>
</evidence>
<keyword evidence="3" id="KW-1185">Reference proteome</keyword>
<evidence type="ECO:0000259" key="1">
    <source>
        <dbReference type="Pfam" id="PF00027"/>
    </source>
</evidence>
<dbReference type="Proteomes" id="UP000530060">
    <property type="component" value="Unassembled WGS sequence"/>
</dbReference>
<dbReference type="InterPro" id="IPR000595">
    <property type="entry name" value="cNMP-bd_dom"/>
</dbReference>
<dbReference type="AlphaFoldDB" id="A0A6V6Z0N1"/>
<dbReference type="Gene3D" id="2.60.120.10">
    <property type="entry name" value="Jelly Rolls"/>
    <property type="match status" value="1"/>
</dbReference>
<protein>
    <submittedName>
        <fullName evidence="2">Cyclic nucleotide-binding protein</fullName>
    </submittedName>
</protein>
<dbReference type="Pfam" id="PF00027">
    <property type="entry name" value="cNMP_binding"/>
    <property type="match status" value="1"/>
</dbReference>
<sequence>MDFLKDIFINKLGLEIHHLEKFISLTKIKTLKKKEFLIQEGTVCEFIGFVVSGKLRSYVQNDSVEFNNDFYLQNSLVTAYTSYLTRNPTNCNIEALADTGIICITYK</sequence>
<evidence type="ECO:0000313" key="3">
    <source>
        <dbReference type="Proteomes" id="UP000530060"/>
    </source>
</evidence>
<dbReference type="EMBL" id="CAIJDP010000069">
    <property type="protein sequence ID" value="CAD0005044.1"/>
    <property type="molecule type" value="Genomic_DNA"/>
</dbReference>
<comment type="caution">
    <text evidence="2">The sequence shown here is derived from an EMBL/GenBank/DDBJ whole genome shotgun (WGS) entry which is preliminary data.</text>
</comment>
<dbReference type="InterPro" id="IPR014710">
    <property type="entry name" value="RmlC-like_jellyroll"/>
</dbReference>